<dbReference type="EMBL" id="CAXHTB010000003">
    <property type="protein sequence ID" value="CAL0303800.1"/>
    <property type="molecule type" value="Genomic_DNA"/>
</dbReference>
<keyword evidence="3" id="KW-1185">Reference proteome</keyword>
<protein>
    <submittedName>
        <fullName evidence="2">Uncharacterized protein</fullName>
    </submittedName>
</protein>
<sequence length="130" mass="14843">MKPPKKTRSFSPRKPSDLNEKSVSNTKGTFKFQPHRTSTLLSALSLHVSSPPDEVVETTEAICQPEQQSWCEKKQAAVHEELKRMRRLPRNSTYSAHRIRVLNKALQLILSQRTESQEHELELLLAGLSL</sequence>
<feature type="region of interest" description="Disordered" evidence="1">
    <location>
        <begin position="1"/>
        <end position="31"/>
    </location>
</feature>
<organism evidence="2 3">
    <name type="scientific">Lupinus luteus</name>
    <name type="common">European yellow lupine</name>
    <dbReference type="NCBI Taxonomy" id="3873"/>
    <lineage>
        <taxon>Eukaryota</taxon>
        <taxon>Viridiplantae</taxon>
        <taxon>Streptophyta</taxon>
        <taxon>Embryophyta</taxon>
        <taxon>Tracheophyta</taxon>
        <taxon>Spermatophyta</taxon>
        <taxon>Magnoliopsida</taxon>
        <taxon>eudicotyledons</taxon>
        <taxon>Gunneridae</taxon>
        <taxon>Pentapetalae</taxon>
        <taxon>rosids</taxon>
        <taxon>fabids</taxon>
        <taxon>Fabales</taxon>
        <taxon>Fabaceae</taxon>
        <taxon>Papilionoideae</taxon>
        <taxon>50 kb inversion clade</taxon>
        <taxon>genistoids sensu lato</taxon>
        <taxon>core genistoids</taxon>
        <taxon>Genisteae</taxon>
        <taxon>Lupinus</taxon>
    </lineage>
</organism>
<evidence type="ECO:0000313" key="2">
    <source>
        <dbReference type="EMBL" id="CAL0303800.1"/>
    </source>
</evidence>
<accession>A0AAV1W3E3</accession>
<reference evidence="2 3" key="1">
    <citation type="submission" date="2024-03" db="EMBL/GenBank/DDBJ databases">
        <authorList>
            <person name="Martinez-Hernandez J."/>
        </authorList>
    </citation>
    <scope>NUCLEOTIDE SEQUENCE [LARGE SCALE GENOMIC DNA]</scope>
</reference>
<dbReference type="Proteomes" id="UP001497480">
    <property type="component" value="Unassembled WGS sequence"/>
</dbReference>
<dbReference type="AlphaFoldDB" id="A0AAV1W3E3"/>
<name>A0AAV1W3E3_LUPLU</name>
<evidence type="ECO:0000313" key="3">
    <source>
        <dbReference type="Proteomes" id="UP001497480"/>
    </source>
</evidence>
<gene>
    <name evidence="2" type="ORF">LLUT_LOCUS4860</name>
</gene>
<proteinExistence type="predicted"/>
<comment type="caution">
    <text evidence="2">The sequence shown here is derived from an EMBL/GenBank/DDBJ whole genome shotgun (WGS) entry which is preliminary data.</text>
</comment>
<evidence type="ECO:0000256" key="1">
    <source>
        <dbReference type="SAM" id="MobiDB-lite"/>
    </source>
</evidence>